<dbReference type="InterPro" id="IPR029058">
    <property type="entry name" value="AB_hydrolase_fold"/>
</dbReference>
<sequence>MKRTGVMTRPRPVVGLIVSLLLAVGMLVAGTGTASAWGPNPAPTFRAAKIDGYGMGDPVIRTWASTTTKPSAAPTIIFLDGLRATNDVNGWEKETNVAYLSQRGYNVVMPVGGQSSFYADWDNPSPSAGQTRPYRWNSVLTGSLPAYMDSLGFSRNRTLVGLSMAASPAIMLATTRPDLYSRAASISGFPHPTAPGMQTMLRAAAFDSGRFDLNDMWGIFPNVRAFQNDPWLNLGAMRGKHLWVYAAAGVWNGPPTSVATFGTGLSGSALEVVSMEQSQTFALAARAAGANVRSSFWPVGIHAWQFWQTEIGRIERAGWFRNG</sequence>
<dbReference type="Gene3D" id="3.40.50.1820">
    <property type="entry name" value="alpha/beta hydrolase"/>
    <property type="match status" value="1"/>
</dbReference>
<dbReference type="PANTHER" id="PTHR48098">
    <property type="entry name" value="ENTEROCHELIN ESTERASE-RELATED"/>
    <property type="match status" value="1"/>
</dbReference>
<accession>A0AAU4K6T8</accession>
<gene>
    <name evidence="1" type="ORF">OG579_08060</name>
</gene>
<dbReference type="RefSeq" id="WP_328858714.1">
    <property type="nucleotide sequence ID" value="NZ_CP108021.1"/>
</dbReference>
<dbReference type="EMBL" id="CP108021">
    <property type="protein sequence ID" value="WUM21717.1"/>
    <property type="molecule type" value="Genomic_DNA"/>
</dbReference>
<dbReference type="PANTHER" id="PTHR48098:SF1">
    <property type="entry name" value="DIACYLGLYCEROL ACYLTRANSFERASE_MYCOLYLTRANSFERASE AG85A"/>
    <property type="match status" value="1"/>
</dbReference>
<dbReference type="AlphaFoldDB" id="A0AAU4K6T8"/>
<proteinExistence type="predicted"/>
<dbReference type="KEGG" id="whr:OG579_08060"/>
<dbReference type="SUPFAM" id="SSF53474">
    <property type="entry name" value="alpha/beta-Hydrolases"/>
    <property type="match status" value="1"/>
</dbReference>
<protein>
    <submittedName>
        <fullName evidence="1">Esterase family protein</fullName>
    </submittedName>
</protein>
<dbReference type="GO" id="GO:0016747">
    <property type="term" value="F:acyltransferase activity, transferring groups other than amino-acyl groups"/>
    <property type="evidence" value="ECO:0007669"/>
    <property type="project" value="TreeGrafter"/>
</dbReference>
<keyword evidence="2" id="KW-1185">Reference proteome</keyword>
<dbReference type="Pfam" id="PF00756">
    <property type="entry name" value="Esterase"/>
    <property type="match status" value="1"/>
</dbReference>
<dbReference type="InterPro" id="IPR000801">
    <property type="entry name" value="Esterase-like"/>
</dbReference>
<evidence type="ECO:0000313" key="1">
    <source>
        <dbReference type="EMBL" id="WUM21717.1"/>
    </source>
</evidence>
<reference evidence="1 2" key="1">
    <citation type="submission" date="2022-10" db="EMBL/GenBank/DDBJ databases">
        <title>The complete genomes of actinobacterial strains from the NBC collection.</title>
        <authorList>
            <person name="Joergensen T.S."/>
            <person name="Alvarez Arevalo M."/>
            <person name="Sterndorff E.B."/>
            <person name="Faurdal D."/>
            <person name="Vuksanovic O."/>
            <person name="Mourched A.-S."/>
            <person name="Charusanti P."/>
            <person name="Shaw S."/>
            <person name="Blin K."/>
            <person name="Weber T."/>
        </authorList>
    </citation>
    <scope>NUCLEOTIDE SEQUENCE [LARGE SCALE GENOMIC DNA]</scope>
    <source>
        <strain evidence="1 2">NBC_00319</strain>
    </source>
</reference>
<dbReference type="Proteomes" id="UP001432128">
    <property type="component" value="Chromosome"/>
</dbReference>
<organism evidence="1 2">
    <name type="scientific">Williamsia herbipolensis</name>
    <dbReference type="NCBI Taxonomy" id="1603258"/>
    <lineage>
        <taxon>Bacteria</taxon>
        <taxon>Bacillati</taxon>
        <taxon>Actinomycetota</taxon>
        <taxon>Actinomycetes</taxon>
        <taxon>Mycobacteriales</taxon>
        <taxon>Nocardiaceae</taxon>
        <taxon>Williamsia</taxon>
    </lineage>
</organism>
<name>A0AAU4K6T8_9NOCA</name>
<dbReference type="InterPro" id="IPR050583">
    <property type="entry name" value="Mycobacterial_A85_antigen"/>
</dbReference>
<evidence type="ECO:0000313" key="2">
    <source>
        <dbReference type="Proteomes" id="UP001432128"/>
    </source>
</evidence>